<dbReference type="GO" id="GO:0005634">
    <property type="term" value="C:nucleus"/>
    <property type="evidence" value="ECO:0007669"/>
    <property type="project" value="TreeGrafter"/>
</dbReference>
<feature type="compositionally biased region" description="Polar residues" evidence="1">
    <location>
        <begin position="731"/>
        <end position="740"/>
    </location>
</feature>
<feature type="region of interest" description="Disordered" evidence="1">
    <location>
        <begin position="176"/>
        <end position="244"/>
    </location>
</feature>
<dbReference type="InterPro" id="IPR055509">
    <property type="entry name" value="DUF7082"/>
</dbReference>
<dbReference type="PANTHER" id="PTHR39463">
    <property type="entry name" value="MEDUSA"/>
    <property type="match status" value="1"/>
</dbReference>
<protein>
    <submittedName>
        <fullName evidence="3">Transcriptional regulator medusa</fullName>
    </submittedName>
</protein>
<dbReference type="Proteomes" id="UP000007796">
    <property type="component" value="Unassembled WGS sequence"/>
</dbReference>
<dbReference type="eggNOG" id="ENOG502QTDM">
    <property type="taxonomic scope" value="Eukaryota"/>
</dbReference>
<dbReference type="RefSeq" id="XP_014171684.1">
    <property type="nucleotide sequence ID" value="XM_014316209.1"/>
</dbReference>
<dbReference type="EMBL" id="GL629782">
    <property type="protein sequence ID" value="EFX02202.1"/>
    <property type="molecule type" value="Genomic_DNA"/>
</dbReference>
<gene>
    <name evidence="3" type="ORF">CMQ_2251</name>
</gene>
<dbReference type="Pfam" id="PF23305">
    <property type="entry name" value="DUF7082"/>
    <property type="match status" value="1"/>
</dbReference>
<evidence type="ECO:0000313" key="4">
    <source>
        <dbReference type="Proteomes" id="UP000007796"/>
    </source>
</evidence>
<dbReference type="HOGENOM" id="CLU_013895_1_1_1"/>
<feature type="region of interest" description="Disordered" evidence="1">
    <location>
        <begin position="752"/>
        <end position="775"/>
    </location>
</feature>
<keyword evidence="4" id="KW-1185">Reference proteome</keyword>
<feature type="region of interest" description="Disordered" evidence="1">
    <location>
        <begin position="711"/>
        <end position="740"/>
    </location>
</feature>
<dbReference type="GeneID" id="25975220"/>
<dbReference type="InParanoid" id="F0XIT7"/>
<evidence type="ECO:0000256" key="1">
    <source>
        <dbReference type="SAM" id="MobiDB-lite"/>
    </source>
</evidence>
<feature type="domain" description="DUF7082" evidence="2">
    <location>
        <begin position="400"/>
        <end position="555"/>
    </location>
</feature>
<evidence type="ECO:0000259" key="2">
    <source>
        <dbReference type="Pfam" id="PF23305"/>
    </source>
</evidence>
<feature type="compositionally biased region" description="Polar residues" evidence="1">
    <location>
        <begin position="213"/>
        <end position="244"/>
    </location>
</feature>
<feature type="compositionally biased region" description="Polar residues" evidence="1">
    <location>
        <begin position="651"/>
        <end position="663"/>
    </location>
</feature>
<dbReference type="PANTHER" id="PTHR39463:SF1">
    <property type="entry name" value="MEDUSA"/>
    <property type="match status" value="1"/>
</dbReference>
<proteinExistence type="predicted"/>
<name>F0XIT7_GROCL</name>
<sequence length="775" mass="82081">MAAYKTQPAQLHSFTDAAYAPYSSQSFQPQQADNTASQLDGLAFAANGAATQYLNSETNSSPVNIISCSPNAGSAGTRVELKVTSQYDLMAMSAQAPYIWLSFGSQRCHAEAVKEGITHDGVSVSYIVSAEAPQFIMTNCASQSNVLLTLIIENTNCEEVARVPVAQSFSYHDSSINTTSSMGGTADNVTAGAPEDITRKSPAESPGHGESPPQLTARTSTTSSPHEAHNPLSTDSNTNTFSYPHNTVDAATAAAAAAQQVQQAQTNFAAAAAAASSYSQDNSNMLGAYRSASFSDGFQRHAGPPPLRNSIWNGYSNSISHQGHHPHDRYGSIARNDSITQGHSTASITRPSLHGALSAPGSSNVPQLIRTSTIQSGSPGLGVGGVSGYGNGHWGSYSTKAVLSILGNLDSMAQEWTPEEWNSRRRIVLFHKKQNGCHLEATFRAVPINERPPNSICISCIYWAEKQECFVTSVDTINLLEQLVAQPSRFSVEEKNRIRRNLEGFKPVTVSKAKTESEEFFKLIMGFGAPKPRTIEKDVKVFPWKILGQALKKIISKYSASPSSILPHSSSGSASNHHMLTPVTMSPSYAGLPPTPGSVSAGTDGTSNVGYMTVATGPTPSESLASPRSLSGTSATWMSYAQGPSGRPISPGTTISKPQSPSTVGLRMSALPTAYDSRGAANVTHGMPPASQAYGMHHHQTHNFNSPLPVTTASGGSTATHTTSSATSHGVHNSNGRWDTYDVTNSGQSYSNGHHQHGHHTQLYAGHYGDGGQRA</sequence>
<evidence type="ECO:0000313" key="3">
    <source>
        <dbReference type="EMBL" id="EFX02202.1"/>
    </source>
</evidence>
<dbReference type="STRING" id="655863.F0XIT7"/>
<feature type="region of interest" description="Disordered" evidence="1">
    <location>
        <begin position="343"/>
        <end position="364"/>
    </location>
</feature>
<feature type="region of interest" description="Disordered" evidence="1">
    <location>
        <begin position="646"/>
        <end position="665"/>
    </location>
</feature>
<dbReference type="OrthoDB" id="1751210at2759"/>
<organism evidence="4">
    <name type="scientific">Grosmannia clavigera (strain kw1407 / UAMH 11150)</name>
    <name type="common">Blue stain fungus</name>
    <name type="synonym">Graphiocladiella clavigera</name>
    <dbReference type="NCBI Taxonomy" id="655863"/>
    <lineage>
        <taxon>Eukaryota</taxon>
        <taxon>Fungi</taxon>
        <taxon>Dikarya</taxon>
        <taxon>Ascomycota</taxon>
        <taxon>Pezizomycotina</taxon>
        <taxon>Sordariomycetes</taxon>
        <taxon>Sordariomycetidae</taxon>
        <taxon>Ophiostomatales</taxon>
        <taxon>Ophiostomataceae</taxon>
        <taxon>Leptographium</taxon>
    </lineage>
</organism>
<dbReference type="AlphaFoldDB" id="F0XIT7"/>
<accession>F0XIT7</accession>
<reference evidence="3 4" key="1">
    <citation type="journal article" date="2011" name="Proc. Natl. Acad. Sci. U.S.A.">
        <title>Genome and transcriptome analyses of the mountain pine beetle-fungal symbiont Grosmannia clavigera, a lodgepole pine pathogen.</title>
        <authorList>
            <person name="DiGuistini S."/>
            <person name="Wang Y."/>
            <person name="Liao N.Y."/>
            <person name="Taylor G."/>
            <person name="Tanguay P."/>
            <person name="Feau N."/>
            <person name="Henrissat B."/>
            <person name="Chan S.K."/>
            <person name="Hesse-Orce U."/>
            <person name="Alamouti S.M."/>
            <person name="Tsui C.K.M."/>
            <person name="Docking R.T."/>
            <person name="Levasseur A."/>
            <person name="Haridas S."/>
            <person name="Robertson G."/>
            <person name="Birol I."/>
            <person name="Holt R.A."/>
            <person name="Marra M.A."/>
            <person name="Hamelin R.C."/>
            <person name="Hirst M."/>
            <person name="Jones S.J.M."/>
            <person name="Bohlmann J."/>
            <person name="Breuil C."/>
        </authorList>
    </citation>
    <scope>NUCLEOTIDE SEQUENCE [LARGE SCALE GENOMIC DNA]</scope>
    <source>
        <strain evidence="4">kw1407 / UAMH 11150</strain>
    </source>
</reference>
<feature type="compositionally biased region" description="Low complexity" evidence="1">
    <location>
        <begin position="711"/>
        <end position="730"/>
    </location>
</feature>